<gene>
    <name evidence="6" type="ORF">FOF52_03005</name>
</gene>
<dbReference type="InterPro" id="IPR036271">
    <property type="entry name" value="Tet_transcr_reg_TetR-rel_C_sf"/>
</dbReference>
<dbReference type="EMBL" id="CP051627">
    <property type="protein sequence ID" value="UPT23295.1"/>
    <property type="molecule type" value="Genomic_DNA"/>
</dbReference>
<keyword evidence="1" id="KW-0805">Transcription regulation</keyword>
<evidence type="ECO:0000313" key="6">
    <source>
        <dbReference type="EMBL" id="UPT23295.1"/>
    </source>
</evidence>
<evidence type="ECO:0000256" key="4">
    <source>
        <dbReference type="PROSITE-ProRule" id="PRU00335"/>
    </source>
</evidence>
<dbReference type="Gene3D" id="1.10.10.60">
    <property type="entry name" value="Homeodomain-like"/>
    <property type="match status" value="1"/>
</dbReference>
<dbReference type="InterPro" id="IPR001647">
    <property type="entry name" value="HTH_TetR"/>
</dbReference>
<keyword evidence="3" id="KW-0804">Transcription</keyword>
<dbReference type="PANTHER" id="PTHR30055:SF234">
    <property type="entry name" value="HTH-TYPE TRANSCRIPTIONAL REGULATOR BETI"/>
    <property type="match status" value="1"/>
</dbReference>
<evidence type="ECO:0000256" key="3">
    <source>
        <dbReference type="ARBA" id="ARBA00023163"/>
    </source>
</evidence>
<dbReference type="SUPFAM" id="SSF48498">
    <property type="entry name" value="Tetracyclin repressor-like, C-terminal domain"/>
    <property type="match status" value="1"/>
</dbReference>
<evidence type="ECO:0000256" key="2">
    <source>
        <dbReference type="ARBA" id="ARBA00023125"/>
    </source>
</evidence>
<dbReference type="Pfam" id="PF02909">
    <property type="entry name" value="TetR_C_1"/>
    <property type="match status" value="1"/>
</dbReference>
<protein>
    <submittedName>
        <fullName evidence="6">TetR/AcrR family transcriptional regulator</fullName>
    </submittedName>
</protein>
<dbReference type="Gene3D" id="1.10.357.10">
    <property type="entry name" value="Tetracycline Repressor, domain 2"/>
    <property type="match status" value="1"/>
</dbReference>
<proteinExistence type="predicted"/>
<reference evidence="6 7" key="1">
    <citation type="submission" date="2020-04" db="EMBL/GenBank/DDBJ databases">
        <title>Thermobifida alba genome sequencing and assembly.</title>
        <authorList>
            <person name="Luzics S."/>
            <person name="Horvath B."/>
            <person name="Nagy I."/>
            <person name="Toth A."/>
            <person name="Nagy I."/>
            <person name="Kukolya J."/>
        </authorList>
    </citation>
    <scope>NUCLEOTIDE SEQUENCE [LARGE SCALE GENOMIC DNA]</scope>
    <source>
        <strain evidence="6 7">DSM 43795</strain>
    </source>
</reference>
<name>A0ABY4L6K0_THEAE</name>
<dbReference type="InterPro" id="IPR009057">
    <property type="entry name" value="Homeodomain-like_sf"/>
</dbReference>
<feature type="domain" description="HTH tetR-type" evidence="5">
    <location>
        <begin position="1"/>
        <end position="61"/>
    </location>
</feature>
<dbReference type="PANTHER" id="PTHR30055">
    <property type="entry name" value="HTH-TYPE TRANSCRIPTIONAL REGULATOR RUTR"/>
    <property type="match status" value="1"/>
</dbReference>
<evidence type="ECO:0000256" key="1">
    <source>
        <dbReference type="ARBA" id="ARBA00023015"/>
    </source>
</evidence>
<organism evidence="6 7">
    <name type="scientific">Thermobifida alba</name>
    <name type="common">Thermomonospora alba</name>
    <dbReference type="NCBI Taxonomy" id="53522"/>
    <lineage>
        <taxon>Bacteria</taxon>
        <taxon>Bacillati</taxon>
        <taxon>Actinomycetota</taxon>
        <taxon>Actinomycetes</taxon>
        <taxon>Streptosporangiales</taxon>
        <taxon>Nocardiopsidaceae</taxon>
        <taxon>Thermobifida</taxon>
    </lineage>
</organism>
<keyword evidence="2 4" id="KW-0238">DNA-binding</keyword>
<dbReference type="SUPFAM" id="SSF46689">
    <property type="entry name" value="Homeodomain-like"/>
    <property type="match status" value="1"/>
</dbReference>
<dbReference type="PROSITE" id="PS50977">
    <property type="entry name" value="HTH_TETR_2"/>
    <property type="match status" value="1"/>
</dbReference>
<accession>A0ABY4L6K0</accession>
<keyword evidence="7" id="KW-1185">Reference proteome</keyword>
<sequence length="221" mass="24332">MTSRGQILAAARRLIEADGWQRLTMRRLAAELGIGATTLYHHVRDREELLVLLVGQAIEQIERPDLPADPRARIVTVMHRSRDVLASMPWAAEVLTVDGFMGRLGDNSIWMVEVVLNAAIEAGCSKERAVEVFRHLWFYTVGEILVRARSAVAPIDRTKLLREGETRFTSRDAQALPTIAAIGDAWPEIARRDTYAEGISAFLDGLLGSSASAPTSSTPSQ</sequence>
<evidence type="ECO:0000313" key="7">
    <source>
        <dbReference type="Proteomes" id="UP000832041"/>
    </source>
</evidence>
<dbReference type="PRINTS" id="PR00455">
    <property type="entry name" value="HTHTETR"/>
</dbReference>
<dbReference type="Pfam" id="PF00440">
    <property type="entry name" value="TetR_N"/>
    <property type="match status" value="1"/>
</dbReference>
<evidence type="ECO:0000259" key="5">
    <source>
        <dbReference type="PROSITE" id="PS50977"/>
    </source>
</evidence>
<feature type="DNA-binding region" description="H-T-H motif" evidence="4">
    <location>
        <begin position="24"/>
        <end position="43"/>
    </location>
</feature>
<dbReference type="Proteomes" id="UP000832041">
    <property type="component" value="Chromosome"/>
</dbReference>
<dbReference type="InterPro" id="IPR004111">
    <property type="entry name" value="Repressor_TetR_C"/>
</dbReference>
<dbReference type="InterPro" id="IPR050109">
    <property type="entry name" value="HTH-type_TetR-like_transc_reg"/>
</dbReference>